<dbReference type="EMBL" id="JAJSOW010000003">
    <property type="protein sequence ID" value="KAI9195188.1"/>
    <property type="molecule type" value="Genomic_DNA"/>
</dbReference>
<gene>
    <name evidence="1" type="ORF">LWI28_012545</name>
</gene>
<organism evidence="1 2">
    <name type="scientific">Acer negundo</name>
    <name type="common">Box elder</name>
    <dbReference type="NCBI Taxonomy" id="4023"/>
    <lineage>
        <taxon>Eukaryota</taxon>
        <taxon>Viridiplantae</taxon>
        <taxon>Streptophyta</taxon>
        <taxon>Embryophyta</taxon>
        <taxon>Tracheophyta</taxon>
        <taxon>Spermatophyta</taxon>
        <taxon>Magnoliopsida</taxon>
        <taxon>eudicotyledons</taxon>
        <taxon>Gunneridae</taxon>
        <taxon>Pentapetalae</taxon>
        <taxon>rosids</taxon>
        <taxon>malvids</taxon>
        <taxon>Sapindales</taxon>
        <taxon>Sapindaceae</taxon>
        <taxon>Hippocastanoideae</taxon>
        <taxon>Acereae</taxon>
        <taxon>Acer</taxon>
    </lineage>
</organism>
<evidence type="ECO:0000313" key="2">
    <source>
        <dbReference type="Proteomes" id="UP001064489"/>
    </source>
</evidence>
<proteinExistence type="predicted"/>
<name>A0AAD5JCY6_ACENE</name>
<reference evidence="1" key="2">
    <citation type="submission" date="2023-02" db="EMBL/GenBank/DDBJ databases">
        <authorList>
            <person name="Swenson N.G."/>
            <person name="Wegrzyn J.L."/>
            <person name="Mcevoy S.L."/>
        </authorList>
    </citation>
    <scope>NUCLEOTIDE SEQUENCE</scope>
    <source>
        <strain evidence="1">91603</strain>
        <tissue evidence="1">Leaf</tissue>
    </source>
</reference>
<accession>A0AAD5JCY6</accession>
<dbReference type="Proteomes" id="UP001064489">
    <property type="component" value="Chromosome 1"/>
</dbReference>
<dbReference type="AlphaFoldDB" id="A0AAD5JCY6"/>
<sequence>MVVVHGDCGRNLSSGAGSVMDPMFMEASLFVRVSSDSPPLNVPRSEPSSQMGHIEASFRSISACAWVDPFMGTSSHSDKGDSVLPSHANGLSSAKGCSGHRFVSLDGFYYCGTFLSSASPDSVCCSQGYEGLL</sequence>
<reference evidence="1" key="1">
    <citation type="journal article" date="2022" name="Plant J.">
        <title>Strategies of tolerance reflected in two North American maple genomes.</title>
        <authorList>
            <person name="McEvoy S.L."/>
            <person name="Sezen U.U."/>
            <person name="Trouern-Trend A."/>
            <person name="McMahon S.M."/>
            <person name="Schaberg P.G."/>
            <person name="Yang J."/>
            <person name="Wegrzyn J.L."/>
            <person name="Swenson N.G."/>
        </authorList>
    </citation>
    <scope>NUCLEOTIDE SEQUENCE</scope>
    <source>
        <strain evidence="1">91603</strain>
    </source>
</reference>
<protein>
    <submittedName>
        <fullName evidence="1">Uncharacterized protein</fullName>
    </submittedName>
</protein>
<evidence type="ECO:0000313" key="1">
    <source>
        <dbReference type="EMBL" id="KAI9195188.1"/>
    </source>
</evidence>
<keyword evidence="2" id="KW-1185">Reference proteome</keyword>
<comment type="caution">
    <text evidence="1">The sequence shown here is derived from an EMBL/GenBank/DDBJ whole genome shotgun (WGS) entry which is preliminary data.</text>
</comment>